<sequence>EHPYGVIKRQWDFYYIMTKKTIKHASADVGLIFTAYNLRRIFNLIDQNLLKQYLKVLALHFGFLTPIFNAFYGLFYFKNYQPTFLRKNFNCSLNHIYLLTD</sequence>
<gene>
    <name evidence="2" type="ORF">SAMN04488131_12433</name>
</gene>
<feature type="transmembrane region" description="Helical" evidence="1">
    <location>
        <begin position="57"/>
        <end position="77"/>
    </location>
</feature>
<organism evidence="2 3">
    <name type="scientific">Flavobacterium xueshanense</name>
    <dbReference type="NCBI Taxonomy" id="935223"/>
    <lineage>
        <taxon>Bacteria</taxon>
        <taxon>Pseudomonadati</taxon>
        <taxon>Bacteroidota</taxon>
        <taxon>Flavobacteriia</taxon>
        <taxon>Flavobacteriales</taxon>
        <taxon>Flavobacteriaceae</taxon>
        <taxon>Flavobacterium</taxon>
    </lineage>
</organism>
<accession>A0A1I2IVN0</accession>
<evidence type="ECO:0000256" key="1">
    <source>
        <dbReference type="SAM" id="Phobius"/>
    </source>
</evidence>
<dbReference type="Proteomes" id="UP000198596">
    <property type="component" value="Unassembled WGS sequence"/>
</dbReference>
<reference evidence="3" key="1">
    <citation type="submission" date="2016-10" db="EMBL/GenBank/DDBJ databases">
        <authorList>
            <person name="Varghese N."/>
            <person name="Submissions S."/>
        </authorList>
    </citation>
    <scope>NUCLEOTIDE SEQUENCE [LARGE SCALE GENOMIC DNA]</scope>
    <source>
        <strain evidence="3">CGMCC 1.9227</strain>
    </source>
</reference>
<keyword evidence="3" id="KW-1185">Reference proteome</keyword>
<name>A0A1I2IVN0_9FLAO</name>
<protein>
    <recommendedName>
        <fullName evidence="4">Transposase DDE domain-containing protein</fullName>
    </recommendedName>
</protein>
<dbReference type="AlphaFoldDB" id="A0A1I2IVN0"/>
<keyword evidence="1" id="KW-0812">Transmembrane</keyword>
<evidence type="ECO:0008006" key="4">
    <source>
        <dbReference type="Google" id="ProtNLM"/>
    </source>
</evidence>
<keyword evidence="1" id="KW-0472">Membrane</keyword>
<dbReference type="EMBL" id="FONQ01000024">
    <property type="protein sequence ID" value="SFF45673.1"/>
    <property type="molecule type" value="Genomic_DNA"/>
</dbReference>
<evidence type="ECO:0000313" key="3">
    <source>
        <dbReference type="Proteomes" id="UP000198596"/>
    </source>
</evidence>
<feature type="non-terminal residue" evidence="2">
    <location>
        <position position="1"/>
    </location>
</feature>
<keyword evidence="1" id="KW-1133">Transmembrane helix</keyword>
<proteinExistence type="predicted"/>
<evidence type="ECO:0000313" key="2">
    <source>
        <dbReference type="EMBL" id="SFF45673.1"/>
    </source>
</evidence>